<proteinExistence type="predicted"/>
<feature type="transmembrane region" description="Helical" evidence="1">
    <location>
        <begin position="200"/>
        <end position="222"/>
    </location>
</feature>
<organism evidence="2 3">
    <name type="scientific">Aminobacter aminovorans</name>
    <name type="common">Chelatobacter heintzii</name>
    <dbReference type="NCBI Taxonomy" id="83263"/>
    <lineage>
        <taxon>Bacteria</taxon>
        <taxon>Pseudomonadati</taxon>
        <taxon>Pseudomonadota</taxon>
        <taxon>Alphaproteobacteria</taxon>
        <taxon>Hyphomicrobiales</taxon>
        <taxon>Phyllobacteriaceae</taxon>
        <taxon>Aminobacter</taxon>
    </lineage>
</organism>
<gene>
    <name evidence="2" type="ORF">NCTC10684_02968</name>
</gene>
<dbReference type="PANTHER" id="PTHR31881">
    <property type="match status" value="1"/>
</dbReference>
<sequence>MINDSASMTGPLGVLDIAALAFFLAGWVFHALGAEGHIVTRMSLTRAMNAQRAAWMATMARREVRIVDTSIMNGLQQGTAFFASSSLIAVGGCFALLGASDRVLAILSDVPLAGATARPLFEIKVIGLIVILAYSFFKFGWAYRLFNYCSILIGAVPQLSPGSEPNAAIDVAVMRATRMNQLAGKHFNAGLRGVFFSIGYLGWFVDARVFFVTTVVLLAVLIRRQFFSEARTAVLVQDFGPGNGSSIRPDNQ</sequence>
<dbReference type="PANTHER" id="PTHR31881:SF6">
    <property type="entry name" value="OS09G0494600 PROTEIN"/>
    <property type="match status" value="1"/>
</dbReference>
<dbReference type="Pfam" id="PF04654">
    <property type="entry name" value="DUF599"/>
    <property type="match status" value="1"/>
</dbReference>
<keyword evidence="1" id="KW-0812">Transmembrane</keyword>
<dbReference type="Proteomes" id="UP000254701">
    <property type="component" value="Unassembled WGS sequence"/>
</dbReference>
<dbReference type="InterPro" id="IPR006747">
    <property type="entry name" value="DUF599"/>
</dbReference>
<dbReference type="EMBL" id="UFSM01000001">
    <property type="protein sequence ID" value="SUU89726.1"/>
    <property type="molecule type" value="Genomic_DNA"/>
</dbReference>
<feature type="transmembrane region" description="Helical" evidence="1">
    <location>
        <begin position="80"/>
        <end position="99"/>
    </location>
</feature>
<evidence type="ECO:0000313" key="3">
    <source>
        <dbReference type="Proteomes" id="UP000254701"/>
    </source>
</evidence>
<evidence type="ECO:0000313" key="2">
    <source>
        <dbReference type="EMBL" id="SUU89726.1"/>
    </source>
</evidence>
<dbReference type="AlphaFoldDB" id="A0A380WN60"/>
<feature type="transmembrane region" description="Helical" evidence="1">
    <location>
        <begin position="120"/>
        <end position="137"/>
    </location>
</feature>
<protein>
    <submittedName>
        <fullName evidence="2">Protein of uncharacterized function, DUF599</fullName>
    </submittedName>
</protein>
<reference evidence="2 3" key="1">
    <citation type="submission" date="2018-06" db="EMBL/GenBank/DDBJ databases">
        <authorList>
            <consortium name="Pathogen Informatics"/>
            <person name="Doyle S."/>
        </authorList>
    </citation>
    <scope>NUCLEOTIDE SEQUENCE [LARGE SCALE GENOMIC DNA]</scope>
    <source>
        <strain evidence="2 3">NCTC10684</strain>
    </source>
</reference>
<name>A0A380WN60_AMIAI</name>
<keyword evidence="1" id="KW-1133">Transmembrane helix</keyword>
<keyword evidence="1" id="KW-0472">Membrane</keyword>
<evidence type="ECO:0000256" key="1">
    <source>
        <dbReference type="SAM" id="Phobius"/>
    </source>
</evidence>
<feature type="transmembrane region" description="Helical" evidence="1">
    <location>
        <begin position="12"/>
        <end position="32"/>
    </location>
</feature>
<accession>A0A380WN60</accession>